<name>A0A917P974_9DEIO</name>
<reference evidence="3" key="2">
    <citation type="submission" date="2020-09" db="EMBL/GenBank/DDBJ databases">
        <authorList>
            <person name="Sun Q."/>
            <person name="Ohkuma M."/>
        </authorList>
    </citation>
    <scope>NUCLEOTIDE SEQUENCE</scope>
    <source>
        <strain evidence="3">JCM 14371</strain>
    </source>
</reference>
<dbReference type="Pfam" id="PF00092">
    <property type="entry name" value="VWA"/>
    <property type="match status" value="1"/>
</dbReference>
<evidence type="ECO:0000313" key="3">
    <source>
        <dbReference type="EMBL" id="GGJ67057.1"/>
    </source>
</evidence>
<dbReference type="SUPFAM" id="SSF53300">
    <property type="entry name" value="vWA-like"/>
    <property type="match status" value="1"/>
</dbReference>
<feature type="domain" description="VWFA" evidence="2">
    <location>
        <begin position="50"/>
        <end position="222"/>
    </location>
</feature>
<dbReference type="Gene3D" id="3.40.50.410">
    <property type="entry name" value="von Willebrand factor, type A domain"/>
    <property type="match status" value="1"/>
</dbReference>
<dbReference type="PANTHER" id="PTHR10579">
    <property type="entry name" value="CALCIUM-ACTIVATED CHLORIDE CHANNEL REGULATOR"/>
    <property type="match status" value="1"/>
</dbReference>
<dbReference type="EMBL" id="BMOE01000002">
    <property type="protein sequence ID" value="GGJ67057.1"/>
    <property type="molecule type" value="Genomic_DNA"/>
</dbReference>
<dbReference type="SMART" id="SM00327">
    <property type="entry name" value="VWA"/>
    <property type="match status" value="1"/>
</dbReference>
<keyword evidence="4" id="KW-1185">Reference proteome</keyword>
<proteinExistence type="predicted"/>
<dbReference type="PANTHER" id="PTHR10579:SF43">
    <property type="entry name" value="ZINC FINGER (C3HC4-TYPE RING FINGER) FAMILY PROTEIN"/>
    <property type="match status" value="1"/>
</dbReference>
<accession>A0A917P974</accession>
<organism evidence="3 4">
    <name type="scientific">Deinococcus aquiradiocola</name>
    <dbReference type="NCBI Taxonomy" id="393059"/>
    <lineage>
        <taxon>Bacteria</taxon>
        <taxon>Thermotogati</taxon>
        <taxon>Deinococcota</taxon>
        <taxon>Deinococci</taxon>
        <taxon>Deinococcales</taxon>
        <taxon>Deinococcaceae</taxon>
        <taxon>Deinococcus</taxon>
    </lineage>
</organism>
<sequence>MTQPTTPHPTITFRPLRPALQSGEDQFLDVLVRVTPPARPETPTPRAPLNVSLVLDRSGSMQGEKLDTAKRVALAVLDDLGPLDRFSVVTFDDAVHVLVPSTTAQNAAHARTLIRGIEVGGSTALFPAWVEGSTQVAAHLAPGVLSRVLLLSDGQANAGLTDPAAIRRHVARLAERGVSTSTFGMGDDYDEELLEGMANAGDGHAYYVERAQDLSALFAAELRGLAAQYGRTVSLGVEPNPGTGIRLHDTLNDFEQNALGRAQLPNLQYGDATDAVVRLHVPTPEQTTLLPVMRVRLAWTDPLTGRRSILRAQLDLPVLPQDTYAAIPEDEEVAATVTRLLLARSKADAARAWKAGDHGAAAHAMTTASMLVASAPPSEYLQDDIAEFRVLEAHVQHGDEARARKIASSQAYSRRRSR</sequence>
<dbReference type="InterPro" id="IPR051266">
    <property type="entry name" value="CLCR"/>
</dbReference>
<gene>
    <name evidence="3" type="ORF">GCM10008939_09070</name>
</gene>
<dbReference type="InterPro" id="IPR002035">
    <property type="entry name" value="VWF_A"/>
</dbReference>
<protein>
    <recommendedName>
        <fullName evidence="2">VWFA domain-containing protein</fullName>
    </recommendedName>
</protein>
<dbReference type="Proteomes" id="UP000635726">
    <property type="component" value="Unassembled WGS sequence"/>
</dbReference>
<evidence type="ECO:0000259" key="2">
    <source>
        <dbReference type="PROSITE" id="PS50234"/>
    </source>
</evidence>
<dbReference type="RefSeq" id="WP_188961086.1">
    <property type="nucleotide sequence ID" value="NZ_BMOE01000002.1"/>
</dbReference>
<comment type="caution">
    <text evidence="3">The sequence shown here is derived from an EMBL/GenBank/DDBJ whole genome shotgun (WGS) entry which is preliminary data.</text>
</comment>
<dbReference type="AlphaFoldDB" id="A0A917P974"/>
<feature type="region of interest" description="Disordered" evidence="1">
    <location>
        <begin position="399"/>
        <end position="418"/>
    </location>
</feature>
<evidence type="ECO:0000256" key="1">
    <source>
        <dbReference type="SAM" id="MobiDB-lite"/>
    </source>
</evidence>
<reference evidence="3" key="1">
    <citation type="journal article" date="2014" name="Int. J. Syst. Evol. Microbiol.">
        <title>Complete genome sequence of Corynebacterium casei LMG S-19264T (=DSM 44701T), isolated from a smear-ripened cheese.</title>
        <authorList>
            <consortium name="US DOE Joint Genome Institute (JGI-PGF)"/>
            <person name="Walter F."/>
            <person name="Albersmeier A."/>
            <person name="Kalinowski J."/>
            <person name="Ruckert C."/>
        </authorList>
    </citation>
    <scope>NUCLEOTIDE SEQUENCE</scope>
    <source>
        <strain evidence="3">JCM 14371</strain>
    </source>
</reference>
<evidence type="ECO:0000313" key="4">
    <source>
        <dbReference type="Proteomes" id="UP000635726"/>
    </source>
</evidence>
<dbReference type="InterPro" id="IPR036465">
    <property type="entry name" value="vWFA_dom_sf"/>
</dbReference>
<dbReference type="PROSITE" id="PS50234">
    <property type="entry name" value="VWFA"/>
    <property type="match status" value="1"/>
</dbReference>